<keyword evidence="4 9" id="KW-0808">Transferase</keyword>
<evidence type="ECO:0000256" key="6">
    <source>
        <dbReference type="ARBA" id="ARBA00022777"/>
    </source>
</evidence>
<dbReference type="SUPFAM" id="SSF53067">
    <property type="entry name" value="Actin-like ATPase domain"/>
    <property type="match status" value="1"/>
</dbReference>
<evidence type="ECO:0000256" key="4">
    <source>
        <dbReference type="ARBA" id="ARBA00022679"/>
    </source>
</evidence>
<dbReference type="Pfam" id="PF00480">
    <property type="entry name" value="ROK"/>
    <property type="match status" value="1"/>
</dbReference>
<organism evidence="9 10">
    <name type="scientific">Arcanobacterium wilhelmae</name>
    <dbReference type="NCBI Taxonomy" id="1803177"/>
    <lineage>
        <taxon>Bacteria</taxon>
        <taxon>Bacillati</taxon>
        <taxon>Actinomycetota</taxon>
        <taxon>Actinomycetes</taxon>
        <taxon>Actinomycetales</taxon>
        <taxon>Actinomycetaceae</taxon>
        <taxon>Arcanobacterium</taxon>
    </lineage>
</organism>
<dbReference type="EMBL" id="JAUSQW010000001">
    <property type="protein sequence ID" value="MDP9800712.1"/>
    <property type="molecule type" value="Genomic_DNA"/>
</dbReference>
<reference evidence="9 10" key="1">
    <citation type="submission" date="2023-07" db="EMBL/GenBank/DDBJ databases">
        <title>Sequencing the genomes of 1000 actinobacteria strains.</title>
        <authorList>
            <person name="Klenk H.-P."/>
        </authorList>
    </citation>
    <scope>NUCLEOTIDE SEQUENCE [LARGE SCALE GENOMIC DNA]</scope>
    <source>
        <strain evidence="9 10">DSM 102162</strain>
    </source>
</reference>
<evidence type="ECO:0000256" key="2">
    <source>
        <dbReference type="ARBA" id="ARBA00012323"/>
    </source>
</evidence>
<dbReference type="InterPro" id="IPR004654">
    <property type="entry name" value="ROK_glcA"/>
</dbReference>
<keyword evidence="7" id="KW-0067">ATP-binding</keyword>
<keyword evidence="6" id="KW-0418">Kinase</keyword>
<protein>
    <recommendedName>
        <fullName evidence="3">Glucokinase</fullName>
        <ecNumber evidence="2">2.7.1.2</ecNumber>
    </recommendedName>
    <alternativeName>
        <fullName evidence="8">Glucose kinase</fullName>
    </alternativeName>
</protein>
<accession>A0ABT9NAF3</accession>
<keyword evidence="10" id="KW-1185">Reference proteome</keyword>
<dbReference type="RefSeq" id="WP_278058129.1">
    <property type="nucleotide sequence ID" value="NZ_CP121247.1"/>
</dbReference>
<dbReference type="GO" id="GO:0004340">
    <property type="term" value="F:glucokinase activity"/>
    <property type="evidence" value="ECO:0007669"/>
    <property type="project" value="UniProtKB-EC"/>
</dbReference>
<dbReference type="EC" id="2.7.1.2" evidence="2"/>
<name>A0ABT9NAF3_9ACTO</name>
<evidence type="ECO:0000256" key="8">
    <source>
        <dbReference type="ARBA" id="ARBA00032386"/>
    </source>
</evidence>
<dbReference type="InterPro" id="IPR000600">
    <property type="entry name" value="ROK"/>
</dbReference>
<dbReference type="PANTHER" id="PTHR18964">
    <property type="entry name" value="ROK (REPRESSOR, ORF, KINASE) FAMILY"/>
    <property type="match status" value="1"/>
</dbReference>
<dbReference type="Gene3D" id="3.30.420.40">
    <property type="match status" value="2"/>
</dbReference>
<dbReference type="PANTHER" id="PTHR18964:SF173">
    <property type="entry name" value="GLUCOKINASE"/>
    <property type="match status" value="1"/>
</dbReference>
<evidence type="ECO:0000256" key="1">
    <source>
        <dbReference type="ARBA" id="ARBA00006479"/>
    </source>
</evidence>
<evidence type="ECO:0000256" key="7">
    <source>
        <dbReference type="ARBA" id="ARBA00022840"/>
    </source>
</evidence>
<dbReference type="NCBIfam" id="TIGR00744">
    <property type="entry name" value="ROK_glcA_fam"/>
    <property type="match status" value="1"/>
</dbReference>
<evidence type="ECO:0000313" key="10">
    <source>
        <dbReference type="Proteomes" id="UP001235966"/>
    </source>
</evidence>
<sequence length="318" mass="32736">MSFTLGVDIGGTKIAGGVVNEDGEIVAMTRKPTPALDPDSTADTVIAVIEELRKSYEVEAVGIGCAGFVAADHRTIAFAPNLNWRNEPLADKVEAGVGLPVYLENDANAAAWGEYRYGAGRDHRSAVAVTVGTGIGGGIIMDGKLISGSFGLAGEIGHLNMVPDGLQCGCGQYGCWEVYASGNALVRIAKQYALAQLDKGEGSHILDLAGGEVDAINGLMVTAAAAEGEAGAIDLFNQVGTWLGRGMADLSAILDPEMYIVAGGVSEAGNLLLEPTRTAFQKYLTAASSREVAPIVQAQLGNDAGMIGAADLARQLLG</sequence>
<dbReference type="Proteomes" id="UP001235966">
    <property type="component" value="Unassembled WGS sequence"/>
</dbReference>
<evidence type="ECO:0000313" key="9">
    <source>
        <dbReference type="EMBL" id="MDP9800712.1"/>
    </source>
</evidence>
<keyword evidence="5" id="KW-0547">Nucleotide-binding</keyword>
<proteinExistence type="inferred from homology"/>
<evidence type="ECO:0000256" key="5">
    <source>
        <dbReference type="ARBA" id="ARBA00022741"/>
    </source>
</evidence>
<comment type="similarity">
    <text evidence="1">Belongs to the ROK (NagC/XylR) family.</text>
</comment>
<evidence type="ECO:0000256" key="3">
    <source>
        <dbReference type="ARBA" id="ARBA00014701"/>
    </source>
</evidence>
<comment type="caution">
    <text evidence="9">The sequence shown here is derived from an EMBL/GenBank/DDBJ whole genome shotgun (WGS) entry which is preliminary data.</text>
</comment>
<dbReference type="CDD" id="cd24061">
    <property type="entry name" value="ASKHA_NBD_ROK_SgGLK-like"/>
    <property type="match status" value="1"/>
</dbReference>
<gene>
    <name evidence="9" type="ORF">J2S49_000788</name>
</gene>
<dbReference type="PROSITE" id="PS01125">
    <property type="entry name" value="ROK"/>
    <property type="match status" value="1"/>
</dbReference>
<dbReference type="InterPro" id="IPR043129">
    <property type="entry name" value="ATPase_NBD"/>
</dbReference>
<dbReference type="InterPro" id="IPR049874">
    <property type="entry name" value="ROK_cs"/>
</dbReference>